<feature type="domain" description="D-isomer specific 2-hydroxyacid dehydrogenase catalytic" evidence="5">
    <location>
        <begin position="7"/>
        <end position="319"/>
    </location>
</feature>
<gene>
    <name evidence="8" type="primary">ghrB2</name>
    <name evidence="7" type="ORF">IRZ65_01120</name>
    <name evidence="8" type="ORF">NCTC11842_03515</name>
</gene>
<dbReference type="PANTHER" id="PTHR10996">
    <property type="entry name" value="2-HYDROXYACID DEHYDROGENASE-RELATED"/>
    <property type="match status" value="1"/>
</dbReference>
<dbReference type="Proteomes" id="UP000250443">
    <property type="component" value="Unassembled WGS sequence"/>
</dbReference>
<organism evidence="8 9">
    <name type="scientific">Pseudomonas luteola</name>
    <dbReference type="NCBI Taxonomy" id="47886"/>
    <lineage>
        <taxon>Bacteria</taxon>
        <taxon>Pseudomonadati</taxon>
        <taxon>Pseudomonadota</taxon>
        <taxon>Gammaproteobacteria</taxon>
        <taxon>Pseudomonadales</taxon>
        <taxon>Pseudomonadaceae</taxon>
        <taxon>Pseudomonas</taxon>
    </lineage>
</organism>
<dbReference type="AlphaFoldDB" id="A0A2X2ETP9"/>
<protein>
    <submittedName>
        <fullName evidence="7">D-glycerate dehydrogenase</fullName>
    </submittedName>
    <submittedName>
        <fullName evidence="8">Glyoxylate/hydroxypyruvate reductase B</fullName>
        <ecNumber evidence="8">1.1.1.79</ecNumber>
    </submittedName>
</protein>
<dbReference type="PROSITE" id="PS00065">
    <property type="entry name" value="D_2_HYDROXYACID_DH_1"/>
    <property type="match status" value="1"/>
</dbReference>
<dbReference type="InterPro" id="IPR050223">
    <property type="entry name" value="D-isomer_2-hydroxyacid_DH"/>
</dbReference>
<keyword evidence="8" id="KW-0670">Pyruvate</keyword>
<dbReference type="InterPro" id="IPR036291">
    <property type="entry name" value="NAD(P)-bd_dom_sf"/>
</dbReference>
<dbReference type="GO" id="GO:0030267">
    <property type="term" value="F:glyoxylate reductase (NADPH) activity"/>
    <property type="evidence" value="ECO:0007669"/>
    <property type="project" value="UniProtKB-EC"/>
</dbReference>
<evidence type="ECO:0000256" key="4">
    <source>
        <dbReference type="RuleBase" id="RU003719"/>
    </source>
</evidence>
<evidence type="ECO:0000313" key="8">
    <source>
        <dbReference type="EMBL" id="SPZ09930.1"/>
    </source>
</evidence>
<dbReference type="SUPFAM" id="SSF51735">
    <property type="entry name" value="NAD(P)-binding Rossmann-fold domains"/>
    <property type="match status" value="1"/>
</dbReference>
<dbReference type="InterPro" id="IPR006139">
    <property type="entry name" value="D-isomer_2_OHA_DH_cat_dom"/>
</dbReference>
<evidence type="ECO:0000313" key="9">
    <source>
        <dbReference type="Proteomes" id="UP000250443"/>
    </source>
</evidence>
<evidence type="ECO:0000259" key="5">
    <source>
        <dbReference type="Pfam" id="PF00389"/>
    </source>
</evidence>
<keyword evidence="3" id="KW-0520">NAD</keyword>
<dbReference type="CDD" id="cd05301">
    <property type="entry name" value="GDH"/>
    <property type="match status" value="1"/>
</dbReference>
<dbReference type="SUPFAM" id="SSF52283">
    <property type="entry name" value="Formate/glycerate dehydrogenase catalytic domain-like"/>
    <property type="match status" value="1"/>
</dbReference>
<accession>A0A2X2ETP9</accession>
<feature type="domain" description="D-isomer specific 2-hydroxyacid dehydrogenase NAD-binding" evidence="6">
    <location>
        <begin position="108"/>
        <end position="287"/>
    </location>
</feature>
<proteinExistence type="inferred from homology"/>
<evidence type="ECO:0000256" key="1">
    <source>
        <dbReference type="ARBA" id="ARBA00005854"/>
    </source>
</evidence>
<dbReference type="Pfam" id="PF02826">
    <property type="entry name" value="2-Hacid_dh_C"/>
    <property type="match status" value="1"/>
</dbReference>
<reference evidence="7 10" key="2">
    <citation type="submission" date="2020-10" db="EMBL/GenBank/DDBJ databases">
        <title>Genome sequences of Pseudomonas isolates.</title>
        <authorList>
            <person name="Wessels L."/>
            <person name="Reich F."/>
            <person name="Hammerl J."/>
        </authorList>
    </citation>
    <scope>NUCLEOTIDE SEQUENCE [LARGE SCALE GENOMIC DNA]</scope>
    <source>
        <strain evidence="7 10">20-MO00624-0</strain>
    </source>
</reference>
<dbReference type="EMBL" id="JADMCD010000001">
    <property type="protein sequence ID" value="MBF8639282.1"/>
    <property type="molecule type" value="Genomic_DNA"/>
</dbReference>
<dbReference type="GO" id="GO:0005829">
    <property type="term" value="C:cytosol"/>
    <property type="evidence" value="ECO:0007669"/>
    <property type="project" value="TreeGrafter"/>
</dbReference>
<keyword evidence="2 4" id="KW-0560">Oxidoreductase</keyword>
<evidence type="ECO:0000313" key="10">
    <source>
        <dbReference type="Proteomes" id="UP000626180"/>
    </source>
</evidence>
<evidence type="ECO:0000313" key="7">
    <source>
        <dbReference type="EMBL" id="MBF8639282.1"/>
    </source>
</evidence>
<reference evidence="8 9" key="1">
    <citation type="submission" date="2018-06" db="EMBL/GenBank/DDBJ databases">
        <authorList>
            <consortium name="Pathogen Informatics"/>
            <person name="Doyle S."/>
        </authorList>
    </citation>
    <scope>NUCLEOTIDE SEQUENCE [LARGE SCALE GENOMIC DNA]</scope>
    <source>
        <strain evidence="8 9">NCTC11842</strain>
    </source>
</reference>
<comment type="similarity">
    <text evidence="1 4">Belongs to the D-isomer specific 2-hydroxyacid dehydrogenase family.</text>
</comment>
<name>A0A2X2ETP9_PSELU</name>
<dbReference type="FunFam" id="3.40.50.720:FF:000462">
    <property type="entry name" value="Glyoxylate reductase (NADP+)"/>
    <property type="match status" value="1"/>
</dbReference>
<evidence type="ECO:0000256" key="2">
    <source>
        <dbReference type="ARBA" id="ARBA00023002"/>
    </source>
</evidence>
<evidence type="ECO:0000256" key="3">
    <source>
        <dbReference type="ARBA" id="ARBA00023027"/>
    </source>
</evidence>
<dbReference type="InterPro" id="IPR006140">
    <property type="entry name" value="D-isomer_DH_NAD-bd"/>
</dbReference>
<sequence length="328" mass="35673">MKKRVIAYKKFSPALTARLQEAAELIYVDVTGTHGLAPLEDALPDAHGLIGSSVKLNAELLDKAPHLEAIASVSVGYDNYDLDYLTRRCILLCNTPDVLTETVADTAFALILSTARRVVELANYVKAGDWQASLGEPLFGSDVHGKTLGIVGMGRIGSAIARRGHFGFGMTILYNSHSPKPDIEREFAAQYRSLDQLLSEADFICVTVPLSPETTRLIGAREFALLKPESFFINISRGKVVDEKALIDALQKQQFKGAGLDVFEKEPLPADSPLLNLPNVVATPHIGSATHGTREGMARCAVDNLLAALSGKRPPDLVNREAWERRSQ</sequence>
<dbReference type="Pfam" id="PF00389">
    <property type="entry name" value="2-Hacid_dh"/>
    <property type="match status" value="1"/>
</dbReference>
<evidence type="ECO:0000259" key="6">
    <source>
        <dbReference type="Pfam" id="PF02826"/>
    </source>
</evidence>
<dbReference type="GO" id="GO:0051287">
    <property type="term" value="F:NAD binding"/>
    <property type="evidence" value="ECO:0007669"/>
    <property type="project" value="InterPro"/>
</dbReference>
<keyword evidence="10" id="KW-1185">Reference proteome</keyword>
<dbReference type="RefSeq" id="WP_010797418.1">
    <property type="nucleotide sequence ID" value="NZ_CP069262.1"/>
</dbReference>
<dbReference type="EMBL" id="UAUF01000013">
    <property type="protein sequence ID" value="SPZ09930.1"/>
    <property type="molecule type" value="Genomic_DNA"/>
</dbReference>
<dbReference type="PANTHER" id="PTHR10996:SF283">
    <property type="entry name" value="GLYOXYLATE_HYDROXYPYRUVATE REDUCTASE B"/>
    <property type="match status" value="1"/>
</dbReference>
<dbReference type="Gene3D" id="3.40.50.720">
    <property type="entry name" value="NAD(P)-binding Rossmann-like Domain"/>
    <property type="match status" value="2"/>
</dbReference>
<dbReference type="Proteomes" id="UP000626180">
    <property type="component" value="Unassembled WGS sequence"/>
</dbReference>
<dbReference type="EC" id="1.1.1.79" evidence="8"/>
<dbReference type="InterPro" id="IPR029752">
    <property type="entry name" value="D-isomer_DH_CS1"/>
</dbReference>
<dbReference type="GO" id="GO:0016618">
    <property type="term" value="F:hydroxypyruvate reductase [NAD(P)H] activity"/>
    <property type="evidence" value="ECO:0007669"/>
    <property type="project" value="TreeGrafter"/>
</dbReference>